<feature type="transmembrane region" description="Helical" evidence="1">
    <location>
        <begin position="211"/>
        <end position="234"/>
    </location>
</feature>
<evidence type="ECO:0000313" key="3">
    <source>
        <dbReference type="EMBL" id="RKT82448.1"/>
    </source>
</evidence>
<keyword evidence="1" id="KW-0812">Transmembrane</keyword>
<feature type="transmembrane region" description="Helical" evidence="1">
    <location>
        <begin position="37"/>
        <end position="56"/>
    </location>
</feature>
<dbReference type="Proteomes" id="UP000199398">
    <property type="component" value="Unassembled WGS sequence"/>
</dbReference>
<name>A0A1I5JCB1_9PSEU</name>
<dbReference type="EMBL" id="FOUP01000022">
    <property type="protein sequence ID" value="SFO69996.1"/>
    <property type="molecule type" value="Genomic_DNA"/>
</dbReference>
<evidence type="ECO:0000256" key="1">
    <source>
        <dbReference type="SAM" id="Phobius"/>
    </source>
</evidence>
<sequence length="246" mass="26166">MSTPLRREGFRGRQNRPPDAKIAHVEATGPRRRAASLLVLITVLGTLLSGCLRVNASLNVSGEDLVSGDVLVTTEALDGQVPFELRPPEALADRVEIVPFRAENRVGSRLSFHDLSFAEVETLAGALSQSDSRYRLNLSRSGSLVIVDGSVDLTPLADTNSAVDLKISAPGEITNTNGQESAGTVTWALEPGTVTELSAIYQYSNSSGGDWIGWALLVGALTLIAAALVAVLALRTHLRNRAEQNV</sequence>
<dbReference type="Pfam" id="PF21946">
    <property type="entry name" value="LppM"/>
    <property type="match status" value="1"/>
</dbReference>
<accession>A0A1I5JCB1</accession>
<proteinExistence type="predicted"/>
<evidence type="ECO:0000259" key="2">
    <source>
        <dbReference type="Pfam" id="PF21946"/>
    </source>
</evidence>
<evidence type="ECO:0000313" key="6">
    <source>
        <dbReference type="Proteomes" id="UP000270697"/>
    </source>
</evidence>
<gene>
    <name evidence="3" type="ORF">ATL45_0695</name>
    <name evidence="4" type="ORF">SAMN05421805_12219</name>
</gene>
<keyword evidence="1" id="KW-1133">Transmembrane helix</keyword>
<dbReference type="EMBL" id="RBXX01000002">
    <property type="protein sequence ID" value="RKT82448.1"/>
    <property type="molecule type" value="Genomic_DNA"/>
</dbReference>
<evidence type="ECO:0000313" key="4">
    <source>
        <dbReference type="EMBL" id="SFO69996.1"/>
    </source>
</evidence>
<protein>
    <submittedName>
        <fullName evidence="3">Uncharacterized protein DUF3153</fullName>
    </submittedName>
</protein>
<organism evidence="4 5">
    <name type="scientific">Saccharopolyspora antimicrobica</name>
    <dbReference type="NCBI Taxonomy" id="455193"/>
    <lineage>
        <taxon>Bacteria</taxon>
        <taxon>Bacillati</taxon>
        <taxon>Actinomycetota</taxon>
        <taxon>Actinomycetes</taxon>
        <taxon>Pseudonocardiales</taxon>
        <taxon>Pseudonocardiaceae</taxon>
        <taxon>Saccharopolyspora</taxon>
    </lineage>
</organism>
<reference evidence="4 5" key="1">
    <citation type="submission" date="2016-10" db="EMBL/GenBank/DDBJ databases">
        <authorList>
            <person name="de Groot N.N."/>
        </authorList>
    </citation>
    <scope>NUCLEOTIDE SEQUENCE [LARGE SCALE GENOMIC DNA]</scope>
    <source>
        <strain evidence="4 5">CPCC 201259</strain>
    </source>
</reference>
<reference evidence="3 6" key="2">
    <citation type="submission" date="2018-10" db="EMBL/GenBank/DDBJ databases">
        <title>Sequencing the genomes of 1000 actinobacteria strains.</title>
        <authorList>
            <person name="Klenk H.-P."/>
        </authorList>
    </citation>
    <scope>NUCLEOTIDE SEQUENCE [LARGE SCALE GENOMIC DNA]</scope>
    <source>
        <strain evidence="3 6">DSM 45119</strain>
    </source>
</reference>
<dbReference type="InterPro" id="IPR053807">
    <property type="entry name" value="LppM"/>
</dbReference>
<dbReference type="AlphaFoldDB" id="A0A1I5JCB1"/>
<keyword evidence="1" id="KW-0472">Membrane</keyword>
<keyword evidence="6" id="KW-1185">Reference proteome</keyword>
<feature type="domain" description="LppM" evidence="2">
    <location>
        <begin position="53"/>
        <end position="203"/>
    </location>
</feature>
<dbReference type="STRING" id="455193.SAMN05421805_12219"/>
<dbReference type="Proteomes" id="UP000270697">
    <property type="component" value="Unassembled WGS sequence"/>
</dbReference>
<evidence type="ECO:0000313" key="5">
    <source>
        <dbReference type="Proteomes" id="UP000199398"/>
    </source>
</evidence>